<dbReference type="Proteomes" id="UP000478417">
    <property type="component" value="Unassembled WGS sequence"/>
</dbReference>
<name>A0A6B2M2L2_9BACT</name>
<sequence length="72" mass="8677">MGYTPEGHSLASLKGLVCHPKPKQPEWVLRGFFHWFEQELHYKAHLPALNIFESWQYTTREQWMEFHNPKLP</sequence>
<dbReference type="EMBL" id="JAAGNX010000003">
    <property type="protein sequence ID" value="NDV63188.1"/>
    <property type="molecule type" value="Genomic_DNA"/>
</dbReference>
<proteinExistence type="predicted"/>
<dbReference type="RefSeq" id="WP_163966372.1">
    <property type="nucleotide sequence ID" value="NZ_JAAGNX010000003.1"/>
</dbReference>
<protein>
    <submittedName>
        <fullName evidence="1">Uncharacterized protein</fullName>
    </submittedName>
</protein>
<evidence type="ECO:0000313" key="2">
    <source>
        <dbReference type="Proteomes" id="UP000478417"/>
    </source>
</evidence>
<dbReference type="AlphaFoldDB" id="A0A6B2M2L2"/>
<comment type="caution">
    <text evidence="1">The sequence shown here is derived from an EMBL/GenBank/DDBJ whole genome shotgun (WGS) entry which is preliminary data.</text>
</comment>
<keyword evidence="2" id="KW-1185">Reference proteome</keyword>
<accession>A0A6B2M2L2</accession>
<evidence type="ECO:0000313" key="1">
    <source>
        <dbReference type="EMBL" id="NDV63188.1"/>
    </source>
</evidence>
<gene>
    <name evidence="1" type="ORF">G0Q06_12050</name>
</gene>
<organism evidence="1 2">
    <name type="scientific">Oceanipulchritudo coccoides</name>
    <dbReference type="NCBI Taxonomy" id="2706888"/>
    <lineage>
        <taxon>Bacteria</taxon>
        <taxon>Pseudomonadati</taxon>
        <taxon>Verrucomicrobiota</taxon>
        <taxon>Opitutia</taxon>
        <taxon>Puniceicoccales</taxon>
        <taxon>Oceanipulchritudinaceae</taxon>
        <taxon>Oceanipulchritudo</taxon>
    </lineage>
</organism>
<reference evidence="1 2" key="1">
    <citation type="submission" date="2020-02" db="EMBL/GenBank/DDBJ databases">
        <title>Albibacoteraceae fam. nov., the first described family within the subdivision 4 Verrucomicrobia.</title>
        <authorList>
            <person name="Xi F."/>
        </authorList>
    </citation>
    <scope>NUCLEOTIDE SEQUENCE [LARGE SCALE GENOMIC DNA]</scope>
    <source>
        <strain evidence="1 2">CK1056</strain>
    </source>
</reference>